<feature type="region of interest" description="Disordered" evidence="1">
    <location>
        <begin position="197"/>
        <end position="220"/>
    </location>
</feature>
<dbReference type="EMBL" id="LSSM01000367">
    <property type="protein sequence ID" value="OMJ29139.1"/>
    <property type="molecule type" value="Genomic_DNA"/>
</dbReference>
<feature type="region of interest" description="Disordered" evidence="1">
    <location>
        <begin position="152"/>
        <end position="176"/>
    </location>
</feature>
<protein>
    <submittedName>
        <fullName evidence="2">Uncharacterized protein</fullName>
    </submittedName>
</protein>
<gene>
    <name evidence="2" type="ORF">AYI69_g1365</name>
</gene>
<sequence>MEQEAVTQVTMEQVQLKLLTDLVQQFLRERNNAPELEDPHVTTMAPVTDLIVIQDTPGIDTEEDVEIMLASTVRALLSVIATTVTRATINFLHKGIELPGKPTQFVEYHTKLLMNQEVLGALIAKKHAKRRQRVQPFRKRQNNTILKDTYSRKTAMAQSTNAATAAEASSNKTSDLQSNFRVRDCGRWRRSRYLFTIPKKTGGSPTSPRPPQAQPPRGGTEFQDGYTDFHLPYNPPKRLSHVAGSAGCIYAHSVPRLAIRAITEPIGIHQDSPSGSGMGQSEGDSNICIPRRSVDPGRGQASMRNHHVLNLFQTLGAYILGIFREVLSNAIPVNRISRNGSIDVDCSSFWETHVSPYLGAQEQSALHMEVMDIDCNSDESSNPEPEVLEEPTGVMEREVILARNTRARDLYRLQQHTMGNRFGSPLLLKGLEHTTEEDAHQCKRATVGTLCSETQEGCGKIGVSLFRKHNHILVHQEVWRHNLLRTIGDLRTVLATLPENQNPPQSIIRPVTPNPADAPSRLTAQTEWSLSQKTLEALNTQYGRHNVDLLASQQFRKLIQVQQLLLLPTQESDISGGSEITQRTNVNDTGYTDLEVNHLVSRSIGTVNISANHIQSNDCNPDPKSGKSPLLEKMYWCYRSWRISGVPSKHKVSEHKPSIL</sequence>
<evidence type="ECO:0000256" key="1">
    <source>
        <dbReference type="SAM" id="MobiDB-lite"/>
    </source>
</evidence>
<keyword evidence="3" id="KW-1185">Reference proteome</keyword>
<feature type="compositionally biased region" description="Low complexity" evidence="1">
    <location>
        <begin position="154"/>
        <end position="174"/>
    </location>
</feature>
<evidence type="ECO:0000313" key="2">
    <source>
        <dbReference type="EMBL" id="OMJ29139.1"/>
    </source>
</evidence>
<organism evidence="2 3">
    <name type="scientific">Smittium culicis</name>
    <dbReference type="NCBI Taxonomy" id="133412"/>
    <lineage>
        <taxon>Eukaryota</taxon>
        <taxon>Fungi</taxon>
        <taxon>Fungi incertae sedis</taxon>
        <taxon>Zoopagomycota</taxon>
        <taxon>Kickxellomycotina</taxon>
        <taxon>Harpellomycetes</taxon>
        <taxon>Harpellales</taxon>
        <taxon>Legeriomycetaceae</taxon>
        <taxon>Smittium</taxon>
    </lineage>
</organism>
<dbReference type="AlphaFoldDB" id="A0A1R1YQG0"/>
<evidence type="ECO:0000313" key="3">
    <source>
        <dbReference type="Proteomes" id="UP000187429"/>
    </source>
</evidence>
<accession>A0A1R1YQG0</accession>
<name>A0A1R1YQG0_9FUNG</name>
<comment type="caution">
    <text evidence="2">The sequence shown here is derived from an EMBL/GenBank/DDBJ whole genome shotgun (WGS) entry which is preliminary data.</text>
</comment>
<dbReference type="OrthoDB" id="5687834at2759"/>
<proteinExistence type="predicted"/>
<reference evidence="3" key="1">
    <citation type="submission" date="2017-01" db="EMBL/GenBank/DDBJ databases">
        <authorList>
            <person name="Wang Y."/>
            <person name="White M."/>
            <person name="Kvist S."/>
            <person name="Moncalvo J.-M."/>
        </authorList>
    </citation>
    <scope>NUCLEOTIDE SEQUENCE [LARGE SCALE GENOMIC DNA]</scope>
    <source>
        <strain evidence="3">ID-206-W2</strain>
    </source>
</reference>
<dbReference type="Proteomes" id="UP000187429">
    <property type="component" value="Unassembled WGS sequence"/>
</dbReference>